<dbReference type="PANTHER" id="PTHR30346:SF10">
    <property type="entry name" value="TRANSCRIPTIONAL REGULATOR OF OXIDATIVE STRESS OXYR"/>
    <property type="match status" value="1"/>
</dbReference>
<evidence type="ECO:0000256" key="4">
    <source>
        <dbReference type="ARBA" id="ARBA00023163"/>
    </source>
</evidence>
<keyword evidence="4" id="KW-0804">Transcription</keyword>
<dbReference type="CDD" id="cd08411">
    <property type="entry name" value="PBP2_OxyR"/>
    <property type="match status" value="1"/>
</dbReference>
<dbReference type="PANTHER" id="PTHR30346">
    <property type="entry name" value="TRANSCRIPTIONAL DUAL REGULATOR HCAR-RELATED"/>
    <property type="match status" value="1"/>
</dbReference>
<evidence type="ECO:0000256" key="1">
    <source>
        <dbReference type="ARBA" id="ARBA00009437"/>
    </source>
</evidence>
<dbReference type="Gene3D" id="3.40.190.10">
    <property type="entry name" value="Periplasmic binding protein-like II"/>
    <property type="match status" value="2"/>
</dbReference>
<dbReference type="Gene3D" id="1.10.10.10">
    <property type="entry name" value="Winged helix-like DNA-binding domain superfamily/Winged helix DNA-binding domain"/>
    <property type="match status" value="1"/>
</dbReference>
<feature type="domain" description="HTH lysR-type" evidence="5">
    <location>
        <begin position="6"/>
        <end position="63"/>
    </location>
</feature>
<reference evidence="6 7" key="1">
    <citation type="journal article" date="2016" name="Antonie Van Leeuwenhoek">
        <title>Dongia soli sp. nov., isolated from soil from Dokdo, Korea.</title>
        <authorList>
            <person name="Kim D.U."/>
            <person name="Lee H."/>
            <person name="Kim H."/>
            <person name="Kim S.G."/>
            <person name="Ka J.O."/>
        </authorList>
    </citation>
    <scope>NUCLEOTIDE SEQUENCE [LARGE SCALE GENOMIC DNA]</scope>
    <source>
        <strain evidence="6 7">D78</strain>
    </source>
</reference>
<sequence length="310" mass="33506">MASPLNSLKQLRYLTALHEYQHFGRAAEACYVSQSTLSAGLKELEAQLGVTLVERTNRSVVFTALGQVIANQAQRVLGEAAALVELAAAAGEPLAGPLRLGVIPTIAPFLLPKVLPILRKRYPKLKLYLTEDQTARLLDQLDEGQLDLVLLALPFDCGSAATLPLFDDAFYLVCQRDHPLATKKPLTMQDLAQVPLLLLAEGHCLSDQAVSACRLTQRSPAIDFTATSLTTLVEMSANGLGVTLLPEMAVNAQLLKGGELVARRFDDETPTRQIGLAWRATSPREDEFKLLGQVFSPEQATAKHAGTLAS</sequence>
<comment type="caution">
    <text evidence="6">The sequence shown here is derived from an EMBL/GenBank/DDBJ whole genome shotgun (WGS) entry which is preliminary data.</text>
</comment>
<accession>A0ABU5E593</accession>
<evidence type="ECO:0000313" key="7">
    <source>
        <dbReference type="Proteomes" id="UP001279642"/>
    </source>
</evidence>
<organism evidence="6 7">
    <name type="scientific">Dongia soli</name>
    <dbReference type="NCBI Taxonomy" id="600628"/>
    <lineage>
        <taxon>Bacteria</taxon>
        <taxon>Pseudomonadati</taxon>
        <taxon>Pseudomonadota</taxon>
        <taxon>Alphaproteobacteria</taxon>
        <taxon>Rhodospirillales</taxon>
        <taxon>Dongiaceae</taxon>
        <taxon>Dongia</taxon>
    </lineage>
</organism>
<protein>
    <submittedName>
        <fullName evidence="6">Hydrogen peroxide-inducible genes activator</fullName>
    </submittedName>
</protein>
<dbReference type="EMBL" id="JAXCLW010000001">
    <property type="protein sequence ID" value="MDY0881309.1"/>
    <property type="molecule type" value="Genomic_DNA"/>
</dbReference>
<keyword evidence="2" id="KW-0805">Transcription regulation</keyword>
<dbReference type="InterPro" id="IPR036390">
    <property type="entry name" value="WH_DNA-bd_sf"/>
</dbReference>
<keyword evidence="3" id="KW-0238">DNA-binding</keyword>
<dbReference type="PROSITE" id="PS50931">
    <property type="entry name" value="HTH_LYSR"/>
    <property type="match status" value="1"/>
</dbReference>
<evidence type="ECO:0000259" key="5">
    <source>
        <dbReference type="PROSITE" id="PS50931"/>
    </source>
</evidence>
<dbReference type="InterPro" id="IPR036388">
    <property type="entry name" value="WH-like_DNA-bd_sf"/>
</dbReference>
<dbReference type="RefSeq" id="WP_320506378.1">
    <property type="nucleotide sequence ID" value="NZ_JAXCLW010000001.1"/>
</dbReference>
<evidence type="ECO:0000313" key="6">
    <source>
        <dbReference type="EMBL" id="MDY0881309.1"/>
    </source>
</evidence>
<dbReference type="Proteomes" id="UP001279642">
    <property type="component" value="Unassembled WGS sequence"/>
</dbReference>
<dbReference type="Pfam" id="PF00126">
    <property type="entry name" value="HTH_1"/>
    <property type="match status" value="1"/>
</dbReference>
<keyword evidence="7" id="KW-1185">Reference proteome</keyword>
<evidence type="ECO:0000256" key="3">
    <source>
        <dbReference type="ARBA" id="ARBA00023125"/>
    </source>
</evidence>
<comment type="similarity">
    <text evidence="1">Belongs to the LysR transcriptional regulatory family.</text>
</comment>
<dbReference type="SUPFAM" id="SSF46785">
    <property type="entry name" value="Winged helix' DNA-binding domain"/>
    <property type="match status" value="1"/>
</dbReference>
<dbReference type="InterPro" id="IPR005119">
    <property type="entry name" value="LysR_subst-bd"/>
</dbReference>
<dbReference type="PRINTS" id="PR00039">
    <property type="entry name" value="HTHLYSR"/>
</dbReference>
<dbReference type="SUPFAM" id="SSF53850">
    <property type="entry name" value="Periplasmic binding protein-like II"/>
    <property type="match status" value="1"/>
</dbReference>
<proteinExistence type="inferred from homology"/>
<dbReference type="InterPro" id="IPR000847">
    <property type="entry name" value="LysR_HTH_N"/>
</dbReference>
<dbReference type="Pfam" id="PF03466">
    <property type="entry name" value="LysR_substrate"/>
    <property type="match status" value="1"/>
</dbReference>
<name>A0ABU5E593_9PROT</name>
<evidence type="ECO:0000256" key="2">
    <source>
        <dbReference type="ARBA" id="ARBA00023015"/>
    </source>
</evidence>
<gene>
    <name evidence="6" type="ORF">SMD27_00495</name>
</gene>